<dbReference type="InParanoid" id="A2DVF1"/>
<reference evidence="2" key="2">
    <citation type="journal article" date="2007" name="Science">
        <title>Draft genome sequence of the sexually transmitted pathogen Trichomonas vaginalis.</title>
        <authorList>
            <person name="Carlton J.M."/>
            <person name="Hirt R.P."/>
            <person name="Silva J.C."/>
            <person name="Delcher A.L."/>
            <person name="Schatz M."/>
            <person name="Zhao Q."/>
            <person name="Wortman J.R."/>
            <person name="Bidwell S.L."/>
            <person name="Alsmark U.C.M."/>
            <person name="Besteiro S."/>
            <person name="Sicheritz-Ponten T."/>
            <person name="Noel C.J."/>
            <person name="Dacks J.B."/>
            <person name="Foster P.G."/>
            <person name="Simillion C."/>
            <person name="Van de Peer Y."/>
            <person name="Miranda-Saavedra D."/>
            <person name="Barton G.J."/>
            <person name="Westrop G.D."/>
            <person name="Mueller S."/>
            <person name="Dessi D."/>
            <person name="Fiori P.L."/>
            <person name="Ren Q."/>
            <person name="Paulsen I."/>
            <person name="Zhang H."/>
            <person name="Bastida-Corcuera F.D."/>
            <person name="Simoes-Barbosa A."/>
            <person name="Brown M.T."/>
            <person name="Hayes R.D."/>
            <person name="Mukherjee M."/>
            <person name="Okumura C.Y."/>
            <person name="Schneider R."/>
            <person name="Smith A.J."/>
            <person name="Vanacova S."/>
            <person name="Villalvazo M."/>
            <person name="Haas B.J."/>
            <person name="Pertea M."/>
            <person name="Feldblyum T.V."/>
            <person name="Utterback T.R."/>
            <person name="Shu C.L."/>
            <person name="Osoegawa K."/>
            <person name="de Jong P.J."/>
            <person name="Hrdy I."/>
            <person name="Horvathova L."/>
            <person name="Zubacova Z."/>
            <person name="Dolezal P."/>
            <person name="Malik S.B."/>
            <person name="Logsdon J.M. Jr."/>
            <person name="Henze K."/>
            <person name="Gupta A."/>
            <person name="Wang C.C."/>
            <person name="Dunne R.L."/>
            <person name="Upcroft J.A."/>
            <person name="Upcroft P."/>
            <person name="White O."/>
            <person name="Salzberg S.L."/>
            <person name="Tang P."/>
            <person name="Chiu C.-H."/>
            <person name="Lee Y.-S."/>
            <person name="Embley T.M."/>
            <person name="Coombs G.H."/>
            <person name="Mottram J.C."/>
            <person name="Tachezy J."/>
            <person name="Fraser-Liggett C.M."/>
            <person name="Johnson P.J."/>
        </authorList>
    </citation>
    <scope>NUCLEOTIDE SEQUENCE [LARGE SCALE GENOMIC DNA]</scope>
    <source>
        <strain evidence="2">G3</strain>
    </source>
</reference>
<keyword evidence="3" id="KW-1185">Reference proteome</keyword>
<keyword evidence="1" id="KW-0175">Coiled coil</keyword>
<dbReference type="VEuPathDB" id="TrichDB:TVAGG3_0335440"/>
<reference evidence="2" key="1">
    <citation type="submission" date="2006-10" db="EMBL/GenBank/DDBJ databases">
        <authorList>
            <person name="Amadeo P."/>
            <person name="Zhao Q."/>
            <person name="Wortman J."/>
            <person name="Fraser-Liggett C."/>
            <person name="Carlton J."/>
        </authorList>
    </citation>
    <scope>NUCLEOTIDE SEQUENCE</scope>
    <source>
        <strain evidence="2">G3</strain>
    </source>
</reference>
<dbReference type="SMR" id="A2DVF1"/>
<dbReference type="RefSeq" id="XP_001327853.1">
    <property type="nucleotide sequence ID" value="XM_001327818.1"/>
</dbReference>
<evidence type="ECO:0000313" key="2">
    <source>
        <dbReference type="EMBL" id="EAY15630.1"/>
    </source>
</evidence>
<dbReference type="VEuPathDB" id="TrichDB:TVAG_209090"/>
<name>A2DVF1_TRIV3</name>
<evidence type="ECO:0000313" key="3">
    <source>
        <dbReference type="Proteomes" id="UP000001542"/>
    </source>
</evidence>
<protein>
    <submittedName>
        <fullName evidence="2">Uncharacterized protein</fullName>
    </submittedName>
</protein>
<dbReference type="OrthoDB" id="10664022at2759"/>
<organism evidence="2 3">
    <name type="scientific">Trichomonas vaginalis (strain ATCC PRA-98 / G3)</name>
    <dbReference type="NCBI Taxonomy" id="412133"/>
    <lineage>
        <taxon>Eukaryota</taxon>
        <taxon>Metamonada</taxon>
        <taxon>Parabasalia</taxon>
        <taxon>Trichomonadida</taxon>
        <taxon>Trichomonadidae</taxon>
        <taxon>Trichomonas</taxon>
    </lineage>
</organism>
<feature type="coiled-coil region" evidence="1">
    <location>
        <begin position="73"/>
        <end position="100"/>
    </location>
</feature>
<gene>
    <name evidence="2" type="ORF">TVAG_209090</name>
</gene>
<sequence>MFDFRSKLLNIITSTLQGGYVSYASVGNAAKLFSEQLGLSEQFATQLIHEYFRGKYISAETAQTCADLIYQRIQQMNQDKLLAKDEKEAKEKRIKDLSRQIYEELCNSIRGGYVSYEKADSAAKSLSANLQIPYDFARELMLDYARGKYYSYDTASSYANMMAERILEKYENYPNIQEDEDEFEEESEAEYPQFCDVEVQTTVTGEQFDKLLKLLNSFYVQ</sequence>
<dbReference type="Proteomes" id="UP000001542">
    <property type="component" value="Unassembled WGS sequence"/>
</dbReference>
<dbReference type="AlphaFoldDB" id="A2DVF1"/>
<dbReference type="EMBL" id="DS113253">
    <property type="protein sequence ID" value="EAY15630.1"/>
    <property type="molecule type" value="Genomic_DNA"/>
</dbReference>
<dbReference type="KEGG" id="tva:4773637"/>
<accession>A2DVF1</accession>
<evidence type="ECO:0000256" key="1">
    <source>
        <dbReference type="SAM" id="Coils"/>
    </source>
</evidence>
<proteinExistence type="predicted"/>